<reference evidence="2 3" key="1">
    <citation type="submission" date="2024-01" db="EMBL/GenBank/DDBJ databases">
        <title>Genome assemblies of Stephania.</title>
        <authorList>
            <person name="Yang L."/>
        </authorList>
    </citation>
    <scope>NUCLEOTIDE SEQUENCE [LARGE SCALE GENOMIC DNA]</scope>
    <source>
        <strain evidence="2">QJT</strain>
        <tissue evidence="2">Leaf</tissue>
    </source>
</reference>
<accession>A0AAP0NR54</accession>
<name>A0AAP0NR54_9MAGN</name>
<proteinExistence type="predicted"/>
<evidence type="ECO:0000256" key="1">
    <source>
        <dbReference type="SAM" id="Phobius"/>
    </source>
</evidence>
<dbReference type="EMBL" id="JBBNAE010000006">
    <property type="protein sequence ID" value="KAK9116243.1"/>
    <property type="molecule type" value="Genomic_DNA"/>
</dbReference>
<keyword evidence="1" id="KW-1133">Transmembrane helix</keyword>
<dbReference type="Proteomes" id="UP001417504">
    <property type="component" value="Unassembled WGS sequence"/>
</dbReference>
<organism evidence="2 3">
    <name type="scientific">Stephania japonica</name>
    <dbReference type="NCBI Taxonomy" id="461633"/>
    <lineage>
        <taxon>Eukaryota</taxon>
        <taxon>Viridiplantae</taxon>
        <taxon>Streptophyta</taxon>
        <taxon>Embryophyta</taxon>
        <taxon>Tracheophyta</taxon>
        <taxon>Spermatophyta</taxon>
        <taxon>Magnoliopsida</taxon>
        <taxon>Ranunculales</taxon>
        <taxon>Menispermaceae</taxon>
        <taxon>Menispermoideae</taxon>
        <taxon>Cissampelideae</taxon>
        <taxon>Stephania</taxon>
    </lineage>
</organism>
<feature type="transmembrane region" description="Helical" evidence="1">
    <location>
        <begin position="21"/>
        <end position="42"/>
    </location>
</feature>
<evidence type="ECO:0000313" key="3">
    <source>
        <dbReference type="Proteomes" id="UP001417504"/>
    </source>
</evidence>
<dbReference type="AlphaFoldDB" id="A0AAP0NR54"/>
<keyword evidence="1" id="KW-0472">Membrane</keyword>
<keyword evidence="3" id="KW-1185">Reference proteome</keyword>
<keyword evidence="1" id="KW-0812">Transmembrane</keyword>
<gene>
    <name evidence="2" type="ORF">Sjap_015190</name>
</gene>
<evidence type="ECO:0000313" key="2">
    <source>
        <dbReference type="EMBL" id="KAK9116243.1"/>
    </source>
</evidence>
<protein>
    <submittedName>
        <fullName evidence="2">Uncharacterized protein</fullName>
    </submittedName>
</protein>
<sequence length="49" mass="5623">MPILYSQNSNYSVDKTITSELHFFFLFILIVSMASLCLARILKVKQLQG</sequence>
<comment type="caution">
    <text evidence="2">The sequence shown here is derived from an EMBL/GenBank/DDBJ whole genome shotgun (WGS) entry which is preliminary data.</text>
</comment>